<keyword evidence="3" id="KW-1185">Reference proteome</keyword>
<dbReference type="Gene3D" id="3.40.50.720">
    <property type="entry name" value="NAD(P)-binding Rossmann-like Domain"/>
    <property type="match status" value="1"/>
</dbReference>
<dbReference type="RefSeq" id="WP_317489805.1">
    <property type="nucleotide sequence ID" value="NZ_CP136051.1"/>
</dbReference>
<dbReference type="InterPro" id="IPR052733">
    <property type="entry name" value="Chloroplast_QOR"/>
</dbReference>
<evidence type="ECO:0000313" key="3">
    <source>
        <dbReference type="Proteomes" id="UP001302349"/>
    </source>
</evidence>
<dbReference type="InterPro" id="IPR013154">
    <property type="entry name" value="ADH-like_N"/>
</dbReference>
<proteinExistence type="predicted"/>
<dbReference type="Gene3D" id="3.90.180.10">
    <property type="entry name" value="Medium-chain alcohol dehydrogenases, catalytic domain"/>
    <property type="match status" value="1"/>
</dbReference>
<gene>
    <name evidence="2" type="ORF">RT717_00595</name>
</gene>
<protein>
    <submittedName>
        <fullName evidence="2">NAD(P)-dependent alcohol dehydrogenase</fullName>
    </submittedName>
</protein>
<sequence length="321" mass="35458">MKAANWINYGPPEILKLTEREKPAAKDNEVLIKVMATTVNRTDCAMLRAKPFFMRLVTGLSKPRKQSTGTDLAGEVVAVGKAVESFQPGDRVFAFEDLGLSSHAEYTTFQADKAICTIPDNFSFADAAACIEGPHYAYYFLGKVNLQAGQNVLVNGASGAIGSATVQLCKYHGATVTAVCQGKDFDLVRNLGADELIDYTREDFTKTDQQFDHIFDAVGKSSFGKCKRLLKTGGVYMSSELGRNGENIFYSILTPLFGKKKVKFPIPLDKKESLLFIRQMMEEGKLKPVIDRQYKLEQLVEAFTYVETGQKTGNVILIPSE</sequence>
<dbReference type="SUPFAM" id="SSF51735">
    <property type="entry name" value="NAD(P)-binding Rossmann-fold domains"/>
    <property type="match status" value="1"/>
</dbReference>
<dbReference type="SUPFAM" id="SSF50129">
    <property type="entry name" value="GroES-like"/>
    <property type="match status" value="1"/>
</dbReference>
<accession>A0ABZ0IRQ2</accession>
<dbReference type="EMBL" id="CP136051">
    <property type="protein sequence ID" value="WOK07118.1"/>
    <property type="molecule type" value="Genomic_DNA"/>
</dbReference>
<dbReference type="SMART" id="SM00829">
    <property type="entry name" value="PKS_ER"/>
    <property type="match status" value="1"/>
</dbReference>
<dbReference type="Pfam" id="PF13602">
    <property type="entry name" value="ADH_zinc_N_2"/>
    <property type="match status" value="1"/>
</dbReference>
<organism evidence="2 3">
    <name type="scientific">Imperialibacter roseus</name>
    <dbReference type="NCBI Taxonomy" id="1324217"/>
    <lineage>
        <taxon>Bacteria</taxon>
        <taxon>Pseudomonadati</taxon>
        <taxon>Bacteroidota</taxon>
        <taxon>Cytophagia</taxon>
        <taxon>Cytophagales</taxon>
        <taxon>Flammeovirgaceae</taxon>
        <taxon>Imperialibacter</taxon>
    </lineage>
</organism>
<dbReference type="InterPro" id="IPR020843">
    <property type="entry name" value="ER"/>
</dbReference>
<dbReference type="Proteomes" id="UP001302349">
    <property type="component" value="Chromosome"/>
</dbReference>
<reference evidence="2 3" key="1">
    <citation type="journal article" date="2023" name="Microbiol. Resour. Announc.">
        <title>Complete Genome Sequence of Imperialibacter roseus strain P4T.</title>
        <authorList>
            <person name="Tizabi D.R."/>
            <person name="Bachvaroff T."/>
            <person name="Hill R.T."/>
        </authorList>
    </citation>
    <scope>NUCLEOTIDE SEQUENCE [LARGE SCALE GENOMIC DNA]</scope>
    <source>
        <strain evidence="2 3">P4T</strain>
    </source>
</reference>
<dbReference type="InterPro" id="IPR036291">
    <property type="entry name" value="NAD(P)-bd_dom_sf"/>
</dbReference>
<evidence type="ECO:0000313" key="2">
    <source>
        <dbReference type="EMBL" id="WOK07118.1"/>
    </source>
</evidence>
<dbReference type="InterPro" id="IPR011032">
    <property type="entry name" value="GroES-like_sf"/>
</dbReference>
<dbReference type="PANTHER" id="PTHR44013">
    <property type="entry name" value="ZINC-TYPE ALCOHOL DEHYDROGENASE-LIKE PROTEIN C16A3.02C"/>
    <property type="match status" value="1"/>
</dbReference>
<evidence type="ECO:0000259" key="1">
    <source>
        <dbReference type="SMART" id="SM00829"/>
    </source>
</evidence>
<name>A0ABZ0IRQ2_9BACT</name>
<dbReference type="CDD" id="cd08267">
    <property type="entry name" value="MDR1"/>
    <property type="match status" value="1"/>
</dbReference>
<dbReference type="Pfam" id="PF08240">
    <property type="entry name" value="ADH_N"/>
    <property type="match status" value="1"/>
</dbReference>
<dbReference type="PANTHER" id="PTHR44013:SF1">
    <property type="entry name" value="ZINC-TYPE ALCOHOL DEHYDROGENASE-LIKE PROTEIN C16A3.02C"/>
    <property type="match status" value="1"/>
</dbReference>
<feature type="domain" description="Enoyl reductase (ER)" evidence="1">
    <location>
        <begin position="10"/>
        <end position="317"/>
    </location>
</feature>